<feature type="domain" description="ComEC/Rec2-related protein" evidence="7">
    <location>
        <begin position="171"/>
        <end position="440"/>
    </location>
</feature>
<feature type="transmembrane region" description="Helical" evidence="6">
    <location>
        <begin position="324"/>
        <end position="347"/>
    </location>
</feature>
<evidence type="ECO:0000256" key="2">
    <source>
        <dbReference type="ARBA" id="ARBA00022475"/>
    </source>
</evidence>
<comment type="caution">
    <text evidence="9">The sequence shown here is derived from an EMBL/GenBank/DDBJ whole genome shotgun (WGS) entry which is preliminary data.</text>
</comment>
<dbReference type="NCBIfam" id="TIGR00360">
    <property type="entry name" value="ComEC_N-term"/>
    <property type="match status" value="1"/>
</dbReference>
<feature type="transmembrane region" description="Helical" evidence="6">
    <location>
        <begin position="225"/>
        <end position="241"/>
    </location>
</feature>
<dbReference type="PANTHER" id="PTHR30619:SF1">
    <property type="entry name" value="RECOMBINATION PROTEIN 2"/>
    <property type="match status" value="1"/>
</dbReference>
<evidence type="ECO:0000256" key="1">
    <source>
        <dbReference type="ARBA" id="ARBA00004651"/>
    </source>
</evidence>
<evidence type="ECO:0000259" key="8">
    <source>
        <dbReference type="Pfam" id="PF13567"/>
    </source>
</evidence>
<gene>
    <name evidence="9" type="ORF">HNQ92_001315</name>
</gene>
<feature type="transmembrane region" description="Helical" evidence="6">
    <location>
        <begin position="296"/>
        <end position="312"/>
    </location>
</feature>
<name>A0A840TU26_9BACT</name>
<proteinExistence type="predicted"/>
<dbReference type="Proteomes" id="UP000557307">
    <property type="component" value="Unassembled WGS sequence"/>
</dbReference>
<comment type="subcellular location">
    <subcellularLocation>
        <location evidence="1">Cell membrane</location>
        <topology evidence="1">Multi-pass membrane protein</topology>
    </subcellularLocation>
</comment>
<dbReference type="InterPro" id="IPR052159">
    <property type="entry name" value="Competence_DNA_uptake"/>
</dbReference>
<feature type="domain" description="DUF4131" evidence="8">
    <location>
        <begin position="11"/>
        <end position="125"/>
    </location>
</feature>
<dbReference type="AlphaFoldDB" id="A0A840TU26"/>
<evidence type="ECO:0000256" key="6">
    <source>
        <dbReference type="SAM" id="Phobius"/>
    </source>
</evidence>
<organism evidence="9 10">
    <name type="scientific">Rhabdobacter roseus</name>
    <dbReference type="NCBI Taxonomy" id="1655419"/>
    <lineage>
        <taxon>Bacteria</taxon>
        <taxon>Pseudomonadati</taxon>
        <taxon>Bacteroidota</taxon>
        <taxon>Cytophagia</taxon>
        <taxon>Cytophagales</taxon>
        <taxon>Cytophagaceae</taxon>
        <taxon>Rhabdobacter</taxon>
    </lineage>
</organism>
<keyword evidence="10" id="KW-1185">Reference proteome</keyword>
<feature type="transmembrane region" description="Helical" evidence="6">
    <location>
        <begin position="447"/>
        <end position="464"/>
    </location>
</feature>
<feature type="transmembrane region" description="Helical" evidence="6">
    <location>
        <begin position="191"/>
        <end position="213"/>
    </location>
</feature>
<dbReference type="Pfam" id="PF13567">
    <property type="entry name" value="DUF4131"/>
    <property type="match status" value="1"/>
</dbReference>
<dbReference type="InterPro" id="IPR004477">
    <property type="entry name" value="ComEC_N"/>
</dbReference>
<feature type="transmembrane region" description="Helical" evidence="6">
    <location>
        <begin position="353"/>
        <end position="378"/>
    </location>
</feature>
<dbReference type="InterPro" id="IPR025405">
    <property type="entry name" value="DUF4131"/>
</dbReference>
<protein>
    <submittedName>
        <fullName evidence="9">Competence protein ComEC</fullName>
    </submittedName>
</protein>
<evidence type="ECO:0000313" key="9">
    <source>
        <dbReference type="EMBL" id="MBB5283189.1"/>
    </source>
</evidence>
<keyword evidence="4 6" id="KW-1133">Transmembrane helix</keyword>
<keyword evidence="2" id="KW-1003">Cell membrane</keyword>
<evidence type="ECO:0000256" key="4">
    <source>
        <dbReference type="ARBA" id="ARBA00022989"/>
    </source>
</evidence>
<sequence length="640" mass="72352">MGVTIPLLGYLAASLHHDKYLEQVAALEKTPYTAYLAVVKSLPEKRQSTFRVEAEVTKIRTETGWVPAPARAYLSLPQEAALLPKPGEALLVQQQLKRPPEPLNPAEFDYRRFLRFKGVAWTDYLAPEKYRVVPFPARGPRYWSSRVSDWADRSLRQSLQHDDAYGLLKAMLLGRRDDLRNDLIGSYSTSGAVHVLSVSGLHVGIFFLLLSLGLGWLKKYPLGKYLYLVILTALLLFYALLTGLSPSVLRATCMCLVWVVAEVFNRRAEPVNTLAFSAFLILLFDPFALYAVGFQLSYLAVLGILLFYRPIERLISTEHFLLRYLWRATAVSVSAQLLTFPVSVYYFHQFPVYFWLVNPLVVALAFVLMPGALALVIVSLLPFKALFTVVHVVVYMAALATNWLVTFPSRLPGYSAQGLYLDRVEVVLLLVLILGAYYTYRRREWTTLKYLAGVALVFFLYATTHSLRTYHRQQLVVHAVPRHSVLSIKDQSTLYLLADEAFRQDTNAYRFRLENYQIQQLIQDTVFLAPGGQGTSSRVVVRQVSGGTLVAWPGGTLYAGEGVPSAAAVDYVLLTSRTYPRENPFSVQSSQPNEWSEPSRTLYILGGQMGVRTRERWKEILAQQGYRYYDPTTEGALVLR</sequence>
<keyword evidence="5 6" id="KW-0472">Membrane</keyword>
<dbReference type="Pfam" id="PF03772">
    <property type="entry name" value="Competence"/>
    <property type="match status" value="1"/>
</dbReference>
<dbReference type="GO" id="GO:0005886">
    <property type="term" value="C:plasma membrane"/>
    <property type="evidence" value="ECO:0007669"/>
    <property type="project" value="UniProtKB-SubCell"/>
</dbReference>
<evidence type="ECO:0000256" key="3">
    <source>
        <dbReference type="ARBA" id="ARBA00022692"/>
    </source>
</evidence>
<dbReference type="EMBL" id="JACHGF010000002">
    <property type="protein sequence ID" value="MBB5283189.1"/>
    <property type="molecule type" value="Genomic_DNA"/>
</dbReference>
<evidence type="ECO:0000259" key="7">
    <source>
        <dbReference type="Pfam" id="PF03772"/>
    </source>
</evidence>
<dbReference type="PANTHER" id="PTHR30619">
    <property type="entry name" value="DNA INTERNALIZATION/COMPETENCE PROTEIN COMEC/REC2"/>
    <property type="match status" value="1"/>
</dbReference>
<keyword evidence="3 6" id="KW-0812">Transmembrane</keyword>
<evidence type="ECO:0000256" key="5">
    <source>
        <dbReference type="ARBA" id="ARBA00023136"/>
    </source>
</evidence>
<feature type="transmembrane region" description="Helical" evidence="6">
    <location>
        <begin position="385"/>
        <end position="404"/>
    </location>
</feature>
<accession>A0A840TU26</accession>
<evidence type="ECO:0000313" key="10">
    <source>
        <dbReference type="Proteomes" id="UP000557307"/>
    </source>
</evidence>
<feature type="transmembrane region" description="Helical" evidence="6">
    <location>
        <begin position="424"/>
        <end position="440"/>
    </location>
</feature>
<reference evidence="9 10" key="1">
    <citation type="submission" date="2020-08" db="EMBL/GenBank/DDBJ databases">
        <title>Genomic Encyclopedia of Type Strains, Phase IV (KMG-IV): sequencing the most valuable type-strain genomes for metagenomic binning, comparative biology and taxonomic classification.</title>
        <authorList>
            <person name="Goeker M."/>
        </authorList>
    </citation>
    <scope>NUCLEOTIDE SEQUENCE [LARGE SCALE GENOMIC DNA]</scope>
    <source>
        <strain evidence="9 10">DSM 105074</strain>
    </source>
</reference>